<dbReference type="GO" id="GO:0005506">
    <property type="term" value="F:iron ion binding"/>
    <property type="evidence" value="ECO:0007669"/>
    <property type="project" value="InterPro"/>
</dbReference>
<dbReference type="InterPro" id="IPR017972">
    <property type="entry name" value="Cyt_P450_CS"/>
</dbReference>
<evidence type="ECO:0000256" key="6">
    <source>
        <dbReference type="ARBA" id="ARBA00023033"/>
    </source>
</evidence>
<dbReference type="Proteomes" id="UP000063699">
    <property type="component" value="Chromosome"/>
</dbReference>
<feature type="region of interest" description="Disordered" evidence="8">
    <location>
        <begin position="383"/>
        <end position="404"/>
    </location>
</feature>
<evidence type="ECO:0000256" key="4">
    <source>
        <dbReference type="ARBA" id="ARBA00023002"/>
    </source>
</evidence>
<comment type="similarity">
    <text evidence="1 7">Belongs to the cytochrome P450 family.</text>
</comment>
<dbReference type="AlphaFoldDB" id="A0A0N7F306"/>
<keyword evidence="2 7" id="KW-0349">Heme</keyword>
<keyword evidence="3 7" id="KW-0479">Metal-binding</keyword>
<gene>
    <name evidence="9" type="ORF">AOZ06_10505</name>
</gene>
<sequence length="404" mass="44892">MTEPTVTPWNANPAHYWMHGHRPAEPVEFDERFGGWNVTGYAEAQQVLADPQTFNSDTSRFFPSYGDTDDKTIRLLTSDNLLTMDGVAHRDRRRLVSKVFTPKIVADMEPRIAELVHEIVDGLTGKPEFDFVTEVAYPLPVSVIAEMLGVPSSDRDLFVYWADRLFESKTIFYDTEPGQDAMAASQAAIRDFEPMIGYLAEHAAERRQRPRQDLLSMLVESDLSDDEVISFAILLLVAGHVTTTLLLGSTIMCLDRHRDAAAAVRADRTLVPAAIEETLRLISPVPMLARGTTVDTEIGGRPVPAEQLVMVAIGAVNRDPRQFPNPDEFDLTRDPNPHVGFGRGVHFCLGAPLARLETRVAMNVLLDRLGDLRTDPANPPVFHPSIEMGGARHLPVKQLHRSDS</sequence>
<dbReference type="GO" id="GO:0008395">
    <property type="term" value="F:steroid hydroxylase activity"/>
    <property type="evidence" value="ECO:0007669"/>
    <property type="project" value="TreeGrafter"/>
</dbReference>
<accession>A0A0N7F306</accession>
<dbReference type="KEGG" id="kphy:AOZ06_10505"/>
<dbReference type="PRINTS" id="PR00359">
    <property type="entry name" value="BP450"/>
</dbReference>
<keyword evidence="4 7" id="KW-0560">Oxidoreductase</keyword>
<dbReference type="PRINTS" id="PR00385">
    <property type="entry name" value="P450"/>
</dbReference>
<dbReference type="CDD" id="cd11032">
    <property type="entry name" value="P450_EryK-like"/>
    <property type="match status" value="1"/>
</dbReference>
<dbReference type="RefSeq" id="WP_054289263.1">
    <property type="nucleotide sequence ID" value="NZ_CP012752.1"/>
</dbReference>
<dbReference type="GO" id="GO:0020037">
    <property type="term" value="F:heme binding"/>
    <property type="evidence" value="ECO:0007669"/>
    <property type="project" value="InterPro"/>
</dbReference>
<dbReference type="Gene3D" id="1.10.630.10">
    <property type="entry name" value="Cytochrome P450"/>
    <property type="match status" value="1"/>
</dbReference>
<proteinExistence type="inferred from homology"/>
<dbReference type="InterPro" id="IPR001128">
    <property type="entry name" value="Cyt_P450"/>
</dbReference>
<dbReference type="SUPFAM" id="SSF48264">
    <property type="entry name" value="Cytochrome P450"/>
    <property type="match status" value="1"/>
</dbReference>
<evidence type="ECO:0000256" key="1">
    <source>
        <dbReference type="ARBA" id="ARBA00010617"/>
    </source>
</evidence>
<keyword evidence="6 7" id="KW-0503">Monooxygenase</keyword>
<dbReference type="PROSITE" id="PS00086">
    <property type="entry name" value="CYTOCHROME_P450"/>
    <property type="match status" value="1"/>
</dbReference>
<reference evidence="9 10" key="1">
    <citation type="submission" date="2015-07" db="EMBL/GenBank/DDBJ databases">
        <title>Genome sequencing of Kibdelosporangium phytohabitans.</title>
        <authorList>
            <person name="Qin S."/>
            <person name="Xing K."/>
        </authorList>
    </citation>
    <scope>NUCLEOTIDE SEQUENCE [LARGE SCALE GENOMIC DNA]</scope>
    <source>
        <strain evidence="9 10">KLBMP1111</strain>
    </source>
</reference>
<keyword evidence="10" id="KW-1185">Reference proteome</keyword>
<evidence type="ECO:0000256" key="2">
    <source>
        <dbReference type="ARBA" id="ARBA00022617"/>
    </source>
</evidence>
<evidence type="ECO:0000313" key="9">
    <source>
        <dbReference type="EMBL" id="ALG07295.1"/>
    </source>
</evidence>
<dbReference type="STRING" id="860235.AOZ06_10505"/>
<dbReference type="EMBL" id="CP012752">
    <property type="protein sequence ID" value="ALG07295.1"/>
    <property type="molecule type" value="Genomic_DNA"/>
</dbReference>
<dbReference type="GO" id="GO:0036199">
    <property type="term" value="F:cholest-4-en-3-one 26-monooxygenase activity"/>
    <property type="evidence" value="ECO:0007669"/>
    <property type="project" value="TreeGrafter"/>
</dbReference>
<evidence type="ECO:0000256" key="5">
    <source>
        <dbReference type="ARBA" id="ARBA00023004"/>
    </source>
</evidence>
<dbReference type="GO" id="GO:0006707">
    <property type="term" value="P:cholesterol catabolic process"/>
    <property type="evidence" value="ECO:0007669"/>
    <property type="project" value="TreeGrafter"/>
</dbReference>
<evidence type="ECO:0000256" key="3">
    <source>
        <dbReference type="ARBA" id="ARBA00022723"/>
    </source>
</evidence>
<evidence type="ECO:0000256" key="8">
    <source>
        <dbReference type="SAM" id="MobiDB-lite"/>
    </source>
</evidence>
<name>A0A0N7F306_9PSEU</name>
<dbReference type="PANTHER" id="PTHR46696:SF4">
    <property type="entry name" value="BIOTIN BIOSYNTHESIS CYTOCHROME P450"/>
    <property type="match status" value="1"/>
</dbReference>
<organism evidence="9 10">
    <name type="scientific">Kibdelosporangium phytohabitans</name>
    <dbReference type="NCBI Taxonomy" id="860235"/>
    <lineage>
        <taxon>Bacteria</taxon>
        <taxon>Bacillati</taxon>
        <taxon>Actinomycetota</taxon>
        <taxon>Actinomycetes</taxon>
        <taxon>Pseudonocardiales</taxon>
        <taxon>Pseudonocardiaceae</taxon>
        <taxon>Kibdelosporangium</taxon>
    </lineage>
</organism>
<dbReference type="FunFam" id="1.10.630.10:FF:000018">
    <property type="entry name" value="Cytochrome P450 monooxygenase"/>
    <property type="match status" value="1"/>
</dbReference>
<protein>
    <submittedName>
        <fullName evidence="9">Cytochrome</fullName>
    </submittedName>
</protein>
<evidence type="ECO:0000313" key="10">
    <source>
        <dbReference type="Proteomes" id="UP000063699"/>
    </source>
</evidence>
<dbReference type="Pfam" id="PF00067">
    <property type="entry name" value="p450"/>
    <property type="match status" value="1"/>
</dbReference>
<keyword evidence="5 7" id="KW-0408">Iron</keyword>
<dbReference type="InterPro" id="IPR002397">
    <property type="entry name" value="Cyt_P450_B"/>
</dbReference>
<evidence type="ECO:0000256" key="7">
    <source>
        <dbReference type="RuleBase" id="RU000461"/>
    </source>
</evidence>
<dbReference type="InterPro" id="IPR036396">
    <property type="entry name" value="Cyt_P450_sf"/>
</dbReference>
<feature type="compositionally biased region" description="Basic residues" evidence="8">
    <location>
        <begin position="394"/>
        <end position="404"/>
    </location>
</feature>
<dbReference type="OrthoDB" id="4133219at2"/>
<dbReference type="PANTHER" id="PTHR46696">
    <property type="entry name" value="P450, PUTATIVE (EUROFUNG)-RELATED"/>
    <property type="match status" value="1"/>
</dbReference>